<protein>
    <recommendedName>
        <fullName evidence="2">Outer membrane channel protein CpnT-like N-terminal domain-containing protein</fullName>
    </recommendedName>
</protein>
<feature type="region of interest" description="Disordered" evidence="1">
    <location>
        <begin position="1074"/>
        <end position="1097"/>
    </location>
</feature>
<proteinExistence type="predicted"/>
<feature type="compositionally biased region" description="Low complexity" evidence="1">
    <location>
        <begin position="618"/>
        <end position="631"/>
    </location>
</feature>
<evidence type="ECO:0000313" key="3">
    <source>
        <dbReference type="EMBL" id="KJK43434.1"/>
    </source>
</evidence>
<dbReference type="OrthoDB" id="3874132at2"/>
<feature type="region of interest" description="Disordered" evidence="1">
    <location>
        <begin position="1204"/>
        <end position="1232"/>
    </location>
</feature>
<dbReference type="InterPro" id="IPR057746">
    <property type="entry name" value="CpnT-like_N"/>
</dbReference>
<evidence type="ECO:0000259" key="2">
    <source>
        <dbReference type="Pfam" id="PF25547"/>
    </source>
</evidence>
<feature type="compositionally biased region" description="Low complexity" evidence="1">
    <location>
        <begin position="530"/>
        <end position="545"/>
    </location>
</feature>
<feature type="compositionally biased region" description="Low complexity" evidence="1">
    <location>
        <begin position="570"/>
        <end position="589"/>
    </location>
</feature>
<evidence type="ECO:0000256" key="1">
    <source>
        <dbReference type="SAM" id="MobiDB-lite"/>
    </source>
</evidence>
<dbReference type="Pfam" id="PF25547">
    <property type="entry name" value="WXG100_2"/>
    <property type="match status" value="1"/>
</dbReference>
<feature type="compositionally biased region" description="Polar residues" evidence="1">
    <location>
        <begin position="498"/>
        <end position="520"/>
    </location>
</feature>
<feature type="region of interest" description="Disordered" evidence="1">
    <location>
        <begin position="326"/>
        <end position="604"/>
    </location>
</feature>
<accession>A0A0F0GIV2</accession>
<dbReference type="EMBL" id="JYJG01000291">
    <property type="protein sequence ID" value="KJK43434.1"/>
    <property type="molecule type" value="Genomic_DNA"/>
</dbReference>
<keyword evidence="4" id="KW-1185">Reference proteome</keyword>
<feature type="compositionally biased region" description="Basic and acidic residues" evidence="1">
    <location>
        <begin position="558"/>
        <end position="568"/>
    </location>
</feature>
<reference evidence="3 4" key="1">
    <citation type="submission" date="2015-02" db="EMBL/GenBank/DDBJ databases">
        <authorList>
            <person name="Ju K.-S."/>
            <person name="Doroghazi J.R."/>
            <person name="Metcalf W."/>
        </authorList>
    </citation>
    <scope>NUCLEOTIDE SEQUENCE [LARGE SCALE GENOMIC DNA]</scope>
    <source>
        <strain evidence="3 4">NRRL B-16140</strain>
    </source>
</reference>
<comment type="caution">
    <text evidence="3">The sequence shown here is derived from an EMBL/GenBank/DDBJ whole genome shotgun (WGS) entry which is preliminary data.</text>
</comment>
<feature type="compositionally biased region" description="Low complexity" evidence="1">
    <location>
        <begin position="447"/>
        <end position="462"/>
    </location>
</feature>
<feature type="region of interest" description="Disordered" evidence="1">
    <location>
        <begin position="618"/>
        <end position="669"/>
    </location>
</feature>
<dbReference type="CDD" id="cd20739">
    <property type="entry name" value="PoNe_DUF637"/>
    <property type="match status" value="1"/>
</dbReference>
<feature type="domain" description="Outer membrane channel protein CpnT-like N-terminal" evidence="2">
    <location>
        <begin position="2"/>
        <end position="156"/>
    </location>
</feature>
<dbReference type="Proteomes" id="UP000033393">
    <property type="component" value="Unassembled WGS sequence"/>
</dbReference>
<dbReference type="RefSeq" id="WP_045315679.1">
    <property type="nucleotide sequence ID" value="NZ_JYJG01000291.1"/>
</dbReference>
<dbReference type="PATRIC" id="fig|68170.10.peg.8631"/>
<dbReference type="InterPro" id="IPR049762">
    <property type="entry name" value="PoNe_dom"/>
</dbReference>
<feature type="compositionally biased region" description="Low complexity" evidence="1">
    <location>
        <begin position="356"/>
        <end position="386"/>
    </location>
</feature>
<gene>
    <name evidence="3" type="ORF">UK23_33230</name>
</gene>
<feature type="compositionally biased region" description="Polar residues" evidence="1">
    <location>
        <begin position="1082"/>
        <end position="1094"/>
    </location>
</feature>
<feature type="compositionally biased region" description="Gly residues" evidence="1">
    <location>
        <begin position="387"/>
        <end position="420"/>
    </location>
</feature>
<organism evidence="3 4">
    <name type="scientific">Lentzea aerocolonigenes</name>
    <name type="common">Lechevalieria aerocolonigenes</name>
    <name type="synonym">Saccharothrix aerocolonigenes</name>
    <dbReference type="NCBI Taxonomy" id="68170"/>
    <lineage>
        <taxon>Bacteria</taxon>
        <taxon>Bacillati</taxon>
        <taxon>Actinomycetota</taxon>
        <taxon>Actinomycetes</taxon>
        <taxon>Pseudonocardiales</taxon>
        <taxon>Pseudonocardiaceae</taxon>
        <taxon>Lentzea</taxon>
    </lineage>
</organism>
<name>A0A0F0GIV2_LENAE</name>
<sequence length="1450" mass="154529">MAIPEPQDDIWQMAKEEGAGWPPDLEDDAFALRDAWVAAANELVAFRSEMSTGAAAAYTAWPDNNGFRFESEIGIFLDGGSGTGGKGGIVGLEEAMKLLAKDAGDYGQQLADAKNAIIIEVALNVALLAFWAANPFLGLALQFFKRQLAKTLARTVINMISGRAASLGASLAARPLTKLAVKLGAEMLTESIEEGGISIGADLLGTLRGQRDGVDFAKAGNAALTGAVGGGLSKAVTPITKHLNNKAATAFVTNAITSPAAGHIVNSVQQGDFAALFNPGAYVDAIADQGLAAGTMALSRVGAVDAGQALGTKLFSPAGSPELTSVVAAAPDGTGPPPGDPVAAKPSADATGYSGNGTASGNATTTTAPPAGSSSANVDVGTTGTTSDGGGTGTTSGGGPGGTTSGGGPTGTTSHGGGTGTTPDGGQPGRAATGPAPDGHNPAPTRSAPSPADGALDPAAPDAFDDSAQADDGQGQTESRHDDARQGEPGQNGAVAPQQESGNVTTAESGTTAHSDTSAEADSDVRQDDAAATTVAPVVLTTSTTGPAPAHTSAPSRRTAETEAHEDATSEPAVVEEQVAEPEATAEPTEQAEAEQEQSTSDTEAAPLTPMSQVLRHGSAAVQAGSQAQAEPTPPATPEQAPAPVHTSDNGQHAQPATDVTVDASREDADFEQRAEEAFVEALNKKTPQGRKLFDKFYRSDAHRRPKVGPYTVTDKNGRVVDLHPPLLHKNADGTHFIPNNTVTPGKPSKWFHFSWTDLGSAASAPVHVLNRWLADKQAGWGERMGDEFADEFRHWLEQKHPGEEIWRTYDVNGASRKFDAMYARIKDGEIVGWVIIEAKSVYGEMIPRRGRDGKRYKQGHPENIRTVLRDLKIDNRQGEIFMTKTAEDGTLFRPRLRRPLADFRAVAESIEAHLDATENGEAETLEFYEVKPGLDAADTPVGLNVRQYDLTIDRGIDRGIDRDGAAAVVPGSEFHGQGRATADPDAVLAKAREQILKIAADADVRAIRPLGNDRFEVTRHDGTTFEVTLKAGEVHGQDVAQFKDSEITLSARAADNVIGRGLAHEIAELASVSPRTEDHLTPTSQDTDTTLSPHDSGRVAELRNLDRTHDETSRLRIRRRALLRQEMRTLIEHLGLAAEQTGVEHRRAALPEDARAIVERRTNTGPAWRAAAVNISLVAMTALGMLDVTAAATPGLLNFPPGNAGREPWPIDPDSPVLNEAPESPPRPPEEQVADAVVEDGVWTWKNLTLSKQFNDLVDVYVTKFRVAAHREGGIRQHLEALEQRVPGARLLGLRHEFKGPDRLKEKVAEKIEYDNLEHAEAVIREVPDAIRYTFCLRNNDYTAGVRAMMDDLVSAGFTPVKILNFWDKDQRAYLGVNTRWRDPHSGLVFEVQFHTPETWLVKNVTHDAYENRQDPRLTPQQRQAWDDYEWRYFGLAHIPDDVREIGND</sequence>
<evidence type="ECO:0000313" key="4">
    <source>
        <dbReference type="Proteomes" id="UP000033393"/>
    </source>
</evidence>